<dbReference type="OrthoDB" id="5189801at2"/>
<reference evidence="1 2" key="1">
    <citation type="submission" date="2017-02" db="EMBL/GenBank/DDBJ databases">
        <title>The new phylogeny of genus Mycobacterium.</title>
        <authorList>
            <person name="Tortoli E."/>
            <person name="Trovato A."/>
            <person name="Cirillo D.M."/>
        </authorList>
    </citation>
    <scope>NUCLEOTIDE SEQUENCE [LARGE SCALE GENOMIC DNA]</scope>
    <source>
        <strain evidence="1 2">DSM 45578</strain>
    </source>
</reference>
<dbReference type="Proteomes" id="UP000192366">
    <property type="component" value="Unassembled WGS sequence"/>
</dbReference>
<sequence length="193" mass="20951">MATNDVGVLLFGGRRTPRALRGLPSISVDQATDFRRLVVVGADKDLAAVLKQLLRADRLDIEVAQVRRPWTARRALSGSATRVPLIRDETGSVIVGAAVWVGENSALTGEAVVDDTVLFDGEVTAVRVEPIPDQPGLRATVLTRHMRPGRWVTGRAAQLGTPGALVMRDGELGTRPVKRSTFYRHTQGWLAVR</sequence>
<name>A0A1W9YNN9_MYCBA</name>
<dbReference type="AlphaFoldDB" id="A0A1W9YNN9"/>
<dbReference type="STRING" id="564198.BST17_27115"/>
<accession>A0A1W9YNN9</accession>
<gene>
    <name evidence="1" type="ORF">BST17_27115</name>
</gene>
<dbReference type="RefSeq" id="WP_083062108.1">
    <property type="nucleotide sequence ID" value="NZ_JACKVM010000008.1"/>
</dbReference>
<organism evidence="1 2">
    <name type="scientific">Mycolicibacterium bacteremicum</name>
    <name type="common">Mycobacterium bacteremicum</name>
    <dbReference type="NCBI Taxonomy" id="564198"/>
    <lineage>
        <taxon>Bacteria</taxon>
        <taxon>Bacillati</taxon>
        <taxon>Actinomycetota</taxon>
        <taxon>Actinomycetes</taxon>
        <taxon>Mycobacteriales</taxon>
        <taxon>Mycobacteriaceae</taxon>
        <taxon>Mycolicibacterium</taxon>
    </lineage>
</organism>
<keyword evidence="2" id="KW-1185">Reference proteome</keyword>
<evidence type="ECO:0000313" key="1">
    <source>
        <dbReference type="EMBL" id="ORA01663.1"/>
    </source>
</evidence>
<protein>
    <submittedName>
        <fullName evidence="1">Peptidase M50</fullName>
    </submittedName>
</protein>
<comment type="caution">
    <text evidence="1">The sequence shown here is derived from an EMBL/GenBank/DDBJ whole genome shotgun (WGS) entry which is preliminary data.</text>
</comment>
<evidence type="ECO:0000313" key="2">
    <source>
        <dbReference type="Proteomes" id="UP000192366"/>
    </source>
</evidence>
<dbReference type="EMBL" id="MVHJ01000044">
    <property type="protein sequence ID" value="ORA01663.1"/>
    <property type="molecule type" value="Genomic_DNA"/>
</dbReference>
<proteinExistence type="predicted"/>